<organism evidence="3 4">
    <name type="scientific">Anisodus tanguticus</name>
    <dbReference type="NCBI Taxonomy" id="243964"/>
    <lineage>
        <taxon>Eukaryota</taxon>
        <taxon>Viridiplantae</taxon>
        <taxon>Streptophyta</taxon>
        <taxon>Embryophyta</taxon>
        <taxon>Tracheophyta</taxon>
        <taxon>Spermatophyta</taxon>
        <taxon>Magnoliopsida</taxon>
        <taxon>eudicotyledons</taxon>
        <taxon>Gunneridae</taxon>
        <taxon>Pentapetalae</taxon>
        <taxon>asterids</taxon>
        <taxon>lamiids</taxon>
        <taxon>Solanales</taxon>
        <taxon>Solanaceae</taxon>
        <taxon>Solanoideae</taxon>
        <taxon>Hyoscyameae</taxon>
        <taxon>Anisodus</taxon>
    </lineage>
</organism>
<dbReference type="Gene3D" id="3.30.530.20">
    <property type="match status" value="1"/>
</dbReference>
<gene>
    <name evidence="3" type="ORF">RND71_009842</name>
</gene>
<dbReference type="Proteomes" id="UP001291623">
    <property type="component" value="Unassembled WGS sequence"/>
</dbReference>
<dbReference type="InterPro" id="IPR001666">
    <property type="entry name" value="PI_transfer"/>
</dbReference>
<sequence length="172" mass="19540">MTVETIRKADNGCSENVHDLRKQQLAARQVEIIDIASAVSDYWSYIVGRSTEDLSNFKSARTGRGLLLNGWKDHCSPIMTAYKLVTIDVPYWGFGGKLEQALMAGERALFLESHRNCFSWIDEWFGLMTEMMRELERESDYSLNNKLGQPCSTERSWITPEESSLGGEESMA</sequence>
<evidence type="ECO:0000259" key="2">
    <source>
        <dbReference type="Pfam" id="PF02121"/>
    </source>
</evidence>
<feature type="region of interest" description="Disordered" evidence="1">
    <location>
        <begin position="150"/>
        <end position="172"/>
    </location>
</feature>
<dbReference type="GO" id="GO:0005548">
    <property type="term" value="F:phospholipid transporter activity"/>
    <property type="evidence" value="ECO:0007669"/>
    <property type="project" value="InterPro"/>
</dbReference>
<dbReference type="PANTHER" id="PTHR10658:SF11">
    <property type="entry name" value="VIBRATOR, ISOFORM B"/>
    <property type="match status" value="1"/>
</dbReference>
<evidence type="ECO:0000313" key="4">
    <source>
        <dbReference type="Proteomes" id="UP001291623"/>
    </source>
</evidence>
<feature type="domain" description="Phosphatidylinositol transfer protein N-terminal" evidence="2">
    <location>
        <begin position="1"/>
        <end position="138"/>
    </location>
</feature>
<dbReference type="EMBL" id="JAVYJV010000005">
    <property type="protein sequence ID" value="KAK4370367.1"/>
    <property type="molecule type" value="Genomic_DNA"/>
</dbReference>
<dbReference type="PANTHER" id="PTHR10658">
    <property type="entry name" value="PHOSPHATIDYLINOSITOL TRANSFER PROTEIN"/>
    <property type="match status" value="1"/>
</dbReference>
<dbReference type="AlphaFoldDB" id="A0AAE1SJ47"/>
<evidence type="ECO:0000313" key="3">
    <source>
        <dbReference type="EMBL" id="KAK4370367.1"/>
    </source>
</evidence>
<protein>
    <recommendedName>
        <fullName evidence="2">Phosphatidylinositol transfer protein N-terminal domain-containing protein</fullName>
    </recommendedName>
</protein>
<dbReference type="InterPro" id="IPR055261">
    <property type="entry name" value="PI_transfer_N"/>
</dbReference>
<dbReference type="Pfam" id="PF02121">
    <property type="entry name" value="IP_trans"/>
    <property type="match status" value="1"/>
</dbReference>
<reference evidence="3" key="1">
    <citation type="submission" date="2023-12" db="EMBL/GenBank/DDBJ databases">
        <title>Genome assembly of Anisodus tanguticus.</title>
        <authorList>
            <person name="Wang Y.-J."/>
        </authorList>
    </citation>
    <scope>NUCLEOTIDE SEQUENCE</scope>
    <source>
        <strain evidence="3">KB-2021</strain>
        <tissue evidence="3">Leaf</tissue>
    </source>
</reference>
<keyword evidence="4" id="KW-1185">Reference proteome</keyword>
<evidence type="ECO:0000256" key="1">
    <source>
        <dbReference type="SAM" id="MobiDB-lite"/>
    </source>
</evidence>
<name>A0AAE1SJ47_9SOLA</name>
<dbReference type="PRINTS" id="PR00391">
    <property type="entry name" value="PITRANSFER"/>
</dbReference>
<accession>A0AAE1SJ47</accession>
<comment type="caution">
    <text evidence="3">The sequence shown here is derived from an EMBL/GenBank/DDBJ whole genome shotgun (WGS) entry which is preliminary data.</text>
</comment>
<proteinExistence type="predicted"/>
<dbReference type="SUPFAM" id="SSF55961">
    <property type="entry name" value="Bet v1-like"/>
    <property type="match status" value="1"/>
</dbReference>
<dbReference type="InterPro" id="IPR023393">
    <property type="entry name" value="START-like_dom_sf"/>
</dbReference>